<dbReference type="AlphaFoldDB" id="A0A0B2B1I4"/>
<accession>A0A0B2B1I4</accession>
<dbReference type="PANTHER" id="PTHR43394">
    <property type="entry name" value="ATP-DEPENDENT PERMEASE MDL1, MITOCHONDRIAL"/>
    <property type="match status" value="1"/>
</dbReference>
<keyword evidence="9" id="KW-1185">Reference proteome</keyword>
<dbReference type="PROSITE" id="PS50893">
    <property type="entry name" value="ABC_TRANSPORTER_2"/>
    <property type="match status" value="1"/>
</dbReference>
<keyword evidence="4 5" id="KW-0472">Membrane</keyword>
<feature type="transmembrane region" description="Helical" evidence="5">
    <location>
        <begin position="260"/>
        <end position="279"/>
    </location>
</feature>
<dbReference type="Gene3D" id="3.40.50.300">
    <property type="entry name" value="P-loop containing nucleotide triphosphate hydrolases"/>
    <property type="match status" value="1"/>
</dbReference>
<evidence type="ECO:0000256" key="2">
    <source>
        <dbReference type="ARBA" id="ARBA00022692"/>
    </source>
</evidence>
<dbReference type="InterPro" id="IPR003439">
    <property type="entry name" value="ABC_transporter-like_ATP-bd"/>
</dbReference>
<evidence type="ECO:0000259" key="6">
    <source>
        <dbReference type="PROSITE" id="PS50893"/>
    </source>
</evidence>
<feature type="transmembrane region" description="Helical" evidence="5">
    <location>
        <begin position="69"/>
        <end position="88"/>
    </location>
</feature>
<name>A0A0B2B1I4_9ACTN</name>
<dbReference type="Proteomes" id="UP000230842">
    <property type="component" value="Unassembled WGS sequence"/>
</dbReference>
<comment type="subcellular location">
    <subcellularLocation>
        <location evidence="1">Cell membrane</location>
        <topology evidence="1">Multi-pass membrane protein</topology>
    </subcellularLocation>
</comment>
<dbReference type="GO" id="GO:0005524">
    <property type="term" value="F:ATP binding"/>
    <property type="evidence" value="ECO:0007669"/>
    <property type="project" value="InterPro"/>
</dbReference>
<feature type="transmembrane region" description="Helical" evidence="5">
    <location>
        <begin position="29"/>
        <end position="49"/>
    </location>
</feature>
<evidence type="ECO:0000256" key="1">
    <source>
        <dbReference type="ARBA" id="ARBA00004651"/>
    </source>
</evidence>
<feature type="transmembrane region" description="Helical" evidence="5">
    <location>
        <begin position="146"/>
        <end position="165"/>
    </location>
</feature>
<gene>
    <name evidence="8" type="ORF">CLV56_2667</name>
</gene>
<dbReference type="Pfam" id="PF00005">
    <property type="entry name" value="ABC_tran"/>
    <property type="match status" value="1"/>
</dbReference>
<protein>
    <submittedName>
        <fullName evidence="8">ABC-type multidrug transport system fused ATPase/permease subunit</fullName>
    </submittedName>
</protein>
<dbReference type="InterPro" id="IPR027417">
    <property type="entry name" value="P-loop_NTPase"/>
</dbReference>
<evidence type="ECO:0000256" key="5">
    <source>
        <dbReference type="SAM" id="Phobius"/>
    </source>
</evidence>
<feature type="transmembrane region" description="Helical" evidence="5">
    <location>
        <begin position="171"/>
        <end position="191"/>
    </location>
</feature>
<dbReference type="Gene3D" id="1.20.1560.10">
    <property type="entry name" value="ABC transporter type 1, transmembrane domain"/>
    <property type="match status" value="1"/>
</dbReference>
<feature type="domain" description="ABC transmembrane type-1" evidence="7">
    <location>
        <begin position="33"/>
        <end position="314"/>
    </location>
</feature>
<sequence length="592" mass="62870">MKNLPLTDPGTPDIRSAARYLLWILRSQGWVLVLAITFGVTWMLAQALVPAVLGSAIDAVVADGFDRALLGWTALLVVLGLVQAFAGITRHRLVVQMWLDSAYRTVQLVSAHAGRLGADLHRRLTHGEVVSVGATDIANIGNAVDVTARFAGSVVAYLAVAAILLRTSVTLGLVVLIGVPLLMLATGPLLGRLQQRNAQARALQGELNTLASDIVAGLRVLRGIGGEEMFSRRYRAASQDVRRAGVSVARVQSVLDALQVLLPGAFVVVVVWIGARFAAAGQITPGELVAFYGYATFLMLPLQTFTEAANKVIRGHVSARHVVRILGLKPARTEPDAPLSPTDGDVVDPRTGFVAARGRVTALVADDPTLPQQVADRIGGYVAPSVPLTEDLLTAPYDVAATYRQTPTYGGVPLDAIAYDELRRRIVVSDTGAVLFSGSLHDALDVGGRHDRDALLDAMRVAAATDVLDGLDDGLDSELTERGRSLSGGQRQRVVLARALLSEADVLVLVEPTSAVDAHTEARIAANLSHERAGRTTVVLTTSPLLLETADEVAFLSGGRVRATGSHRELMETVAGYRMVVARQEEDADVVA</sequence>
<evidence type="ECO:0000256" key="4">
    <source>
        <dbReference type="ARBA" id="ARBA00023136"/>
    </source>
</evidence>
<dbReference type="PANTHER" id="PTHR43394:SF1">
    <property type="entry name" value="ATP-BINDING CASSETTE SUB-FAMILY B MEMBER 10, MITOCHONDRIAL"/>
    <property type="match status" value="1"/>
</dbReference>
<dbReference type="PROSITE" id="PS00211">
    <property type="entry name" value="ABC_TRANSPORTER_1"/>
    <property type="match status" value="1"/>
</dbReference>
<organism evidence="8 9">
    <name type="scientific">Mumia flava</name>
    <dbReference type="NCBI Taxonomy" id="1348852"/>
    <lineage>
        <taxon>Bacteria</taxon>
        <taxon>Bacillati</taxon>
        <taxon>Actinomycetota</taxon>
        <taxon>Actinomycetes</taxon>
        <taxon>Propionibacteriales</taxon>
        <taxon>Nocardioidaceae</taxon>
        <taxon>Mumia</taxon>
    </lineage>
</organism>
<dbReference type="Pfam" id="PF00664">
    <property type="entry name" value="ABC_membrane"/>
    <property type="match status" value="1"/>
</dbReference>
<reference evidence="8 9" key="1">
    <citation type="submission" date="2017-11" db="EMBL/GenBank/DDBJ databases">
        <title>Genomic Encyclopedia of Archaeal and Bacterial Type Strains, Phase II (KMG-II): From Individual Species to Whole Genera.</title>
        <authorList>
            <person name="Goeker M."/>
        </authorList>
    </citation>
    <scope>NUCLEOTIDE SEQUENCE [LARGE SCALE GENOMIC DNA]</scope>
    <source>
        <strain evidence="8 9">DSM 27763</strain>
    </source>
</reference>
<dbReference type="RefSeq" id="WP_039364307.1">
    <property type="nucleotide sequence ID" value="NZ_PGEZ01000001.1"/>
</dbReference>
<dbReference type="InterPro" id="IPR039421">
    <property type="entry name" value="Type_1_exporter"/>
</dbReference>
<proteinExistence type="predicted"/>
<dbReference type="EMBL" id="PGEZ01000001">
    <property type="protein sequence ID" value="PJJ58416.1"/>
    <property type="molecule type" value="Genomic_DNA"/>
</dbReference>
<dbReference type="GO" id="GO:0016887">
    <property type="term" value="F:ATP hydrolysis activity"/>
    <property type="evidence" value="ECO:0007669"/>
    <property type="project" value="InterPro"/>
</dbReference>
<evidence type="ECO:0000313" key="8">
    <source>
        <dbReference type="EMBL" id="PJJ58416.1"/>
    </source>
</evidence>
<keyword evidence="3 5" id="KW-1133">Transmembrane helix</keyword>
<dbReference type="InterPro" id="IPR036640">
    <property type="entry name" value="ABC1_TM_sf"/>
</dbReference>
<dbReference type="SUPFAM" id="SSF52540">
    <property type="entry name" value="P-loop containing nucleoside triphosphate hydrolases"/>
    <property type="match status" value="1"/>
</dbReference>
<dbReference type="GO" id="GO:0015421">
    <property type="term" value="F:ABC-type oligopeptide transporter activity"/>
    <property type="evidence" value="ECO:0007669"/>
    <property type="project" value="TreeGrafter"/>
</dbReference>
<evidence type="ECO:0000259" key="7">
    <source>
        <dbReference type="PROSITE" id="PS50929"/>
    </source>
</evidence>
<comment type="caution">
    <text evidence="8">The sequence shown here is derived from an EMBL/GenBank/DDBJ whole genome shotgun (WGS) entry which is preliminary data.</text>
</comment>
<keyword evidence="2 5" id="KW-0812">Transmembrane</keyword>
<evidence type="ECO:0000256" key="3">
    <source>
        <dbReference type="ARBA" id="ARBA00022989"/>
    </source>
</evidence>
<dbReference type="SUPFAM" id="SSF90123">
    <property type="entry name" value="ABC transporter transmembrane region"/>
    <property type="match status" value="1"/>
</dbReference>
<evidence type="ECO:0000313" key="9">
    <source>
        <dbReference type="Proteomes" id="UP000230842"/>
    </source>
</evidence>
<feature type="domain" description="ABC transporter" evidence="6">
    <location>
        <begin position="323"/>
        <end position="583"/>
    </location>
</feature>
<dbReference type="InterPro" id="IPR017871">
    <property type="entry name" value="ABC_transporter-like_CS"/>
</dbReference>
<dbReference type="InterPro" id="IPR011527">
    <property type="entry name" value="ABC1_TM_dom"/>
</dbReference>
<dbReference type="PROSITE" id="PS50929">
    <property type="entry name" value="ABC_TM1F"/>
    <property type="match status" value="1"/>
</dbReference>
<dbReference type="GO" id="GO:0005886">
    <property type="term" value="C:plasma membrane"/>
    <property type="evidence" value="ECO:0007669"/>
    <property type="project" value="UniProtKB-SubCell"/>
</dbReference>